<feature type="region of interest" description="Disordered" evidence="2">
    <location>
        <begin position="992"/>
        <end position="1042"/>
    </location>
</feature>
<dbReference type="InterPro" id="IPR003961">
    <property type="entry name" value="FN3_dom"/>
</dbReference>
<evidence type="ECO:0000256" key="1">
    <source>
        <dbReference type="ARBA" id="ARBA00022737"/>
    </source>
</evidence>
<dbReference type="InterPro" id="IPR013783">
    <property type="entry name" value="Ig-like_fold"/>
</dbReference>
<dbReference type="InterPro" id="IPR050964">
    <property type="entry name" value="Striated_Muscle_Regulatory"/>
</dbReference>
<dbReference type="SMART" id="SM00060">
    <property type="entry name" value="FN3"/>
    <property type="match status" value="6"/>
</dbReference>
<feature type="domain" description="Fibronectin type-III" evidence="5">
    <location>
        <begin position="512"/>
        <end position="610"/>
    </location>
</feature>
<evidence type="ECO:0000256" key="2">
    <source>
        <dbReference type="SAM" id="MobiDB-lite"/>
    </source>
</evidence>
<dbReference type="AlphaFoldDB" id="A0A9N9XKV0"/>
<keyword evidence="1" id="KW-0677">Repeat</keyword>
<evidence type="ECO:0000256" key="4">
    <source>
        <dbReference type="SAM" id="SignalP"/>
    </source>
</evidence>
<organism evidence="6 7">
    <name type="scientific">Phyllotreta striolata</name>
    <name type="common">Striped flea beetle</name>
    <name type="synonym">Crioceris striolata</name>
    <dbReference type="NCBI Taxonomy" id="444603"/>
    <lineage>
        <taxon>Eukaryota</taxon>
        <taxon>Metazoa</taxon>
        <taxon>Ecdysozoa</taxon>
        <taxon>Arthropoda</taxon>
        <taxon>Hexapoda</taxon>
        <taxon>Insecta</taxon>
        <taxon>Pterygota</taxon>
        <taxon>Neoptera</taxon>
        <taxon>Endopterygota</taxon>
        <taxon>Coleoptera</taxon>
        <taxon>Polyphaga</taxon>
        <taxon>Cucujiformia</taxon>
        <taxon>Chrysomeloidea</taxon>
        <taxon>Chrysomelidae</taxon>
        <taxon>Galerucinae</taxon>
        <taxon>Alticini</taxon>
        <taxon>Phyllotreta</taxon>
    </lineage>
</organism>
<dbReference type="PANTHER" id="PTHR13817:SF166">
    <property type="entry name" value="NEURONAL IGCAM-RELATED"/>
    <property type="match status" value="1"/>
</dbReference>
<gene>
    <name evidence="6" type="ORF">PHYEVI_LOCUS1978</name>
</gene>
<dbReference type="CDD" id="cd00063">
    <property type="entry name" value="FN3"/>
    <property type="match status" value="4"/>
</dbReference>
<evidence type="ECO:0000256" key="3">
    <source>
        <dbReference type="SAM" id="Phobius"/>
    </source>
</evidence>
<dbReference type="PROSITE" id="PS50853">
    <property type="entry name" value="FN3"/>
    <property type="match status" value="4"/>
</dbReference>
<evidence type="ECO:0000313" key="6">
    <source>
        <dbReference type="EMBL" id="CAG9855530.1"/>
    </source>
</evidence>
<feature type="signal peptide" evidence="4">
    <location>
        <begin position="1"/>
        <end position="23"/>
    </location>
</feature>
<dbReference type="Pfam" id="PF00041">
    <property type="entry name" value="fn3"/>
    <property type="match status" value="2"/>
</dbReference>
<feature type="transmembrane region" description="Helical" evidence="3">
    <location>
        <begin position="918"/>
        <end position="942"/>
    </location>
</feature>
<evidence type="ECO:0000313" key="7">
    <source>
        <dbReference type="Proteomes" id="UP001153712"/>
    </source>
</evidence>
<sequence>MSVLGYSRLIYLFLFIINGLGKSSNSSCMPTITTCGYTVPSGDIHLRYGHEPLEIVCTFYQDMFPPNVTASSILFFKKGNVSIYPNTPYDILDESAERVEVLNSTSIRLVIKKPQKMITTYNCACNTARAAPETNAESACSNTVVVGIPPQNITDFKCIDDNWDKIFCSWTLPNNYAVTTYDVFYTFGYTNPHFCRYNDSKVRCHRHKQCDSKRCYKSSNITKHRPKPHKQVYNRTKKFRPKKVNNVTGFPATDNSDTRMNFTIGPGAGIFVESEPKFQFTIKMSNVFGNSTHSLVWNHFKNIIFRPPGAPAGPTGRSLSPSVINLKWDLSAKLPAFPDKLLYKITYKCNIFCDAWKEAPDLLYKPESAVKSLQYNLTHLEFAHVLYDIRVRVKVAKASDDTLSNYSSVVVKTLSKIPDHPPRTTIGSFQLENDEVYVYFQKIPPQRENGEGFRYAVESEPRLNMTELTSTYAKFVGLEQGTRYTMTIRSQNNVGNSTGHSVVYIPSKPAKRPMRLWTIEHSSTEYELEWKPPPNKHEIMNYTLFWCEQQKVRPHPCDGLLNWTVIPNHLTKYNVTVRPTNQVYQFAIAANGANGSSGMLWSSCTLLTNRRVQKINQVIIKSGGPNFIELNWSQECFELNSDVVGYVIYYCTTNNDEIDVCDSPMRNVTINATLSEYHSENVTGLLPYRTYLLAVSAKTATTIGARSDFVRNITSEAAPSTPPLDVEDIPNLRTNSSVTIRWKPPTELNGKLERYIIKYNDRFDNASSDASNHTLRGLDSYKNYKVSVSACTKFCSAFSHEIDVFTKMGVPDAPSRPFVDSYDDDSVTISWSKPHNPRGTVKYYQIVVAAQKDEIAGDVINGTDSEVFSYRNCRADGEPAGRGKYIRVRAVNEIGNEHYPGEWSEPLNITNCNLGDNLTLYFVVIGIVVALVALVCITKRVYDKCAVMKRLEVVLPPGLASLEDTSEKGKTDINRFYPDEELLLDKIAEKCPTRDSSGCSSGQESITSSNESTAHLSIDSGTDQTRSVADEKENSLRLRNVSSKGYVLHDPTPTVNRGTKPAPNAPANYIVLGVDPAAKPAPDASSPYVTVSDGDAPNDKPPAPDFFKTPNPGYVPFSNAPPAGKNAGYVLAGDLSLPAIEPKATAGYVEAAAAAPKPVAWQQPAVEPSLTKPGYVSVGEAPAPVKEAGKGYVPHRQFEVKSLKED</sequence>
<dbReference type="EMBL" id="OU900103">
    <property type="protein sequence ID" value="CAG9855530.1"/>
    <property type="molecule type" value="Genomic_DNA"/>
</dbReference>
<dbReference type="SUPFAM" id="SSF49265">
    <property type="entry name" value="Fibronectin type III"/>
    <property type="match status" value="3"/>
</dbReference>
<dbReference type="OrthoDB" id="6381660at2759"/>
<accession>A0A9N9XKV0</accession>
<feature type="domain" description="Fibronectin type-III" evidence="5">
    <location>
        <begin position="611"/>
        <end position="718"/>
    </location>
</feature>
<feature type="chain" id="PRO_5040306534" description="Fibronectin type-III domain-containing protein" evidence="4">
    <location>
        <begin position="24"/>
        <end position="1206"/>
    </location>
</feature>
<keyword evidence="3" id="KW-0472">Membrane</keyword>
<feature type="domain" description="Fibronectin type-III" evidence="5">
    <location>
        <begin position="722"/>
        <end position="809"/>
    </location>
</feature>
<keyword evidence="4" id="KW-0732">Signal</keyword>
<keyword evidence="7" id="KW-1185">Reference proteome</keyword>
<dbReference type="PANTHER" id="PTHR13817">
    <property type="entry name" value="TITIN"/>
    <property type="match status" value="1"/>
</dbReference>
<dbReference type="Proteomes" id="UP001153712">
    <property type="component" value="Chromosome 10"/>
</dbReference>
<dbReference type="InterPro" id="IPR036116">
    <property type="entry name" value="FN3_sf"/>
</dbReference>
<proteinExistence type="predicted"/>
<keyword evidence="3" id="KW-0812">Transmembrane</keyword>
<keyword evidence="3" id="KW-1133">Transmembrane helix</keyword>
<feature type="compositionally biased region" description="Polar residues" evidence="2">
    <location>
        <begin position="994"/>
        <end position="1027"/>
    </location>
</feature>
<reference evidence="6" key="1">
    <citation type="submission" date="2022-01" db="EMBL/GenBank/DDBJ databases">
        <authorList>
            <person name="King R."/>
        </authorList>
    </citation>
    <scope>NUCLEOTIDE SEQUENCE</scope>
</reference>
<evidence type="ECO:0000259" key="5">
    <source>
        <dbReference type="PROSITE" id="PS50853"/>
    </source>
</evidence>
<dbReference type="Gene3D" id="2.60.40.10">
    <property type="entry name" value="Immunoglobulins"/>
    <property type="match status" value="5"/>
</dbReference>
<feature type="domain" description="Fibronectin type-III" evidence="5">
    <location>
        <begin position="813"/>
        <end position="915"/>
    </location>
</feature>
<name>A0A9N9XKV0_PHYSR</name>
<protein>
    <recommendedName>
        <fullName evidence="5">Fibronectin type-III domain-containing protein</fullName>
    </recommendedName>
</protein>